<feature type="compositionally biased region" description="Low complexity" evidence="2">
    <location>
        <begin position="469"/>
        <end position="484"/>
    </location>
</feature>
<name>A0A422Q705_9TRYP</name>
<keyword evidence="4" id="KW-1185">Reference proteome</keyword>
<feature type="compositionally biased region" description="Low complexity" evidence="2">
    <location>
        <begin position="240"/>
        <end position="254"/>
    </location>
</feature>
<protein>
    <submittedName>
        <fullName evidence="3">Uncharacterized protein</fullName>
    </submittedName>
</protein>
<dbReference type="Proteomes" id="UP000284403">
    <property type="component" value="Unassembled WGS sequence"/>
</dbReference>
<feature type="compositionally biased region" description="Basic and acidic residues" evidence="2">
    <location>
        <begin position="291"/>
        <end position="302"/>
    </location>
</feature>
<gene>
    <name evidence="3" type="ORF">Tco025E_01981</name>
</gene>
<dbReference type="RefSeq" id="XP_029230947.1">
    <property type="nucleotide sequence ID" value="XM_029368917.1"/>
</dbReference>
<evidence type="ECO:0000313" key="3">
    <source>
        <dbReference type="EMBL" id="RNF25741.1"/>
    </source>
</evidence>
<sequence>MARTQDDDSPQVLRVDDQTMLRDVYRLLLDGTRSTAELLEQLGGAASPSPGRPQGAAGKHVKISEEVTVFHDAAVEELKLPPALTLLYDAAVAEAPVRPVAGLLRLLELAGEPGTSPARGNLLYEAGLRHRQSSLRWREEQRRRLEEAEMRECTFKPAISDSAKGITPKGLATFMEKCLEWKKTAAIRLGKKAAQDRINRGEDEWFTPWKMEERSQKLIAELKKKGKRRRKLWEPKSPNSAAAARTGARASPGATQPPESDALETPSFHPVTRASADEKRGWLQHAGAGDTSRRSERSGRGERSLLRAYLQRVEADKARREQRLEQLRADCARKAREQMYEAKTGQPLFEPNALPTVRKHGVRVGFKELDGEERQELLKKMRLRHQEYVLARHFREERERREGKPQHPRGPDEVVADLLDQAKRRYRHAEDAVGVPAGTFHPQISARTRRIIARKLWQPIHERPLPRRPSQSSEAPSSCSPKSSDTCFERVLARSENWVEQRNQRVQGARLALEKAAAAECSFHPNLESSFDASSIGGNSAQSRVVDHDALVANAEARICTELGLLRSQAALRDAAFMRGVREPLSAVTLASAPRPSRSGVERYARSVSAPGLPEYACGGSERRCGGAVCDRHGEDEDEELYAGQEEVQELADAWALLDAQTDAILRSCTYY</sequence>
<feature type="region of interest" description="Disordered" evidence="2">
    <location>
        <begin position="460"/>
        <end position="484"/>
    </location>
</feature>
<dbReference type="AlphaFoldDB" id="A0A422Q705"/>
<keyword evidence="1" id="KW-0175">Coiled coil</keyword>
<dbReference type="GeneID" id="40315592"/>
<evidence type="ECO:0000256" key="1">
    <source>
        <dbReference type="SAM" id="Coils"/>
    </source>
</evidence>
<feature type="region of interest" description="Disordered" evidence="2">
    <location>
        <begin position="224"/>
        <end position="302"/>
    </location>
</feature>
<evidence type="ECO:0000313" key="4">
    <source>
        <dbReference type="Proteomes" id="UP000284403"/>
    </source>
</evidence>
<dbReference type="EMBL" id="MKKU01000074">
    <property type="protein sequence ID" value="RNF25741.1"/>
    <property type="molecule type" value="Genomic_DNA"/>
</dbReference>
<feature type="coiled-coil region" evidence="1">
    <location>
        <begin position="310"/>
        <end position="337"/>
    </location>
</feature>
<dbReference type="OrthoDB" id="266480at2759"/>
<comment type="caution">
    <text evidence="3">The sequence shown here is derived from an EMBL/GenBank/DDBJ whole genome shotgun (WGS) entry which is preliminary data.</text>
</comment>
<reference evidence="3 4" key="1">
    <citation type="journal article" date="2018" name="BMC Genomics">
        <title>Genomic comparison of Trypanosoma conorhini and Trypanosoma rangeli to Trypanosoma cruzi strains of high and low virulence.</title>
        <authorList>
            <person name="Bradwell K.R."/>
            <person name="Koparde V.N."/>
            <person name="Matveyev A.V."/>
            <person name="Serrano M.G."/>
            <person name="Alves J.M."/>
            <person name="Parikh H."/>
            <person name="Huang B."/>
            <person name="Lee V."/>
            <person name="Espinosa-Alvarez O."/>
            <person name="Ortiz P.A."/>
            <person name="Costa-Martins A.G."/>
            <person name="Teixeira M.M."/>
            <person name="Buck G.A."/>
        </authorList>
    </citation>
    <scope>NUCLEOTIDE SEQUENCE [LARGE SCALE GENOMIC DNA]</scope>
    <source>
        <strain evidence="3 4">025E</strain>
    </source>
</reference>
<evidence type="ECO:0000256" key="2">
    <source>
        <dbReference type="SAM" id="MobiDB-lite"/>
    </source>
</evidence>
<organism evidence="3 4">
    <name type="scientific">Trypanosoma conorhini</name>
    <dbReference type="NCBI Taxonomy" id="83891"/>
    <lineage>
        <taxon>Eukaryota</taxon>
        <taxon>Discoba</taxon>
        <taxon>Euglenozoa</taxon>
        <taxon>Kinetoplastea</taxon>
        <taxon>Metakinetoplastina</taxon>
        <taxon>Trypanosomatida</taxon>
        <taxon>Trypanosomatidae</taxon>
        <taxon>Trypanosoma</taxon>
    </lineage>
</organism>
<accession>A0A422Q705</accession>
<proteinExistence type="predicted"/>